<dbReference type="AlphaFoldDB" id="A0AAV7P107"/>
<evidence type="ECO:0000313" key="2">
    <source>
        <dbReference type="EMBL" id="KAJ1118820.1"/>
    </source>
</evidence>
<protein>
    <submittedName>
        <fullName evidence="2">Uncharacterized protein</fullName>
    </submittedName>
</protein>
<keyword evidence="3" id="KW-1185">Reference proteome</keyword>
<comment type="caution">
    <text evidence="2">The sequence shown here is derived from an EMBL/GenBank/DDBJ whole genome shotgun (WGS) entry which is preliminary data.</text>
</comment>
<dbReference type="EMBL" id="JANPWB010000012">
    <property type="protein sequence ID" value="KAJ1118820.1"/>
    <property type="molecule type" value="Genomic_DNA"/>
</dbReference>
<dbReference type="Proteomes" id="UP001066276">
    <property type="component" value="Chromosome 8"/>
</dbReference>
<feature type="compositionally biased region" description="Polar residues" evidence="1">
    <location>
        <begin position="1"/>
        <end position="18"/>
    </location>
</feature>
<organism evidence="2 3">
    <name type="scientific">Pleurodeles waltl</name>
    <name type="common">Iberian ribbed newt</name>
    <dbReference type="NCBI Taxonomy" id="8319"/>
    <lineage>
        <taxon>Eukaryota</taxon>
        <taxon>Metazoa</taxon>
        <taxon>Chordata</taxon>
        <taxon>Craniata</taxon>
        <taxon>Vertebrata</taxon>
        <taxon>Euteleostomi</taxon>
        <taxon>Amphibia</taxon>
        <taxon>Batrachia</taxon>
        <taxon>Caudata</taxon>
        <taxon>Salamandroidea</taxon>
        <taxon>Salamandridae</taxon>
        <taxon>Pleurodelinae</taxon>
        <taxon>Pleurodeles</taxon>
    </lineage>
</organism>
<name>A0AAV7P107_PLEWA</name>
<evidence type="ECO:0000256" key="1">
    <source>
        <dbReference type="SAM" id="MobiDB-lite"/>
    </source>
</evidence>
<reference evidence="2" key="1">
    <citation type="journal article" date="2022" name="bioRxiv">
        <title>Sequencing and chromosome-scale assembly of the giantPleurodeles waltlgenome.</title>
        <authorList>
            <person name="Brown T."/>
            <person name="Elewa A."/>
            <person name="Iarovenko S."/>
            <person name="Subramanian E."/>
            <person name="Araus A.J."/>
            <person name="Petzold A."/>
            <person name="Susuki M."/>
            <person name="Suzuki K.-i.T."/>
            <person name="Hayashi T."/>
            <person name="Toyoda A."/>
            <person name="Oliveira C."/>
            <person name="Osipova E."/>
            <person name="Leigh N.D."/>
            <person name="Simon A."/>
            <person name="Yun M.H."/>
        </authorList>
    </citation>
    <scope>NUCLEOTIDE SEQUENCE</scope>
    <source>
        <strain evidence="2">20211129_DDA</strain>
        <tissue evidence="2">Liver</tissue>
    </source>
</reference>
<evidence type="ECO:0000313" key="3">
    <source>
        <dbReference type="Proteomes" id="UP001066276"/>
    </source>
</evidence>
<accession>A0AAV7P107</accession>
<sequence length="150" mass="17226">MEASTSFSPSFVQQSEVSQPEPRLNHLPLTDQRYLDYLARAGLKKADEATALHRDGFQGQVHALPTRLPRDHLDLKEVTVVGHRLEILDLKMTDLLGEMKSTHTAHHLSSMESRVELFPDRDQELHTLHDKVVDLEDRRCRDNVHFFGIP</sequence>
<feature type="region of interest" description="Disordered" evidence="1">
    <location>
        <begin position="1"/>
        <end position="25"/>
    </location>
</feature>
<gene>
    <name evidence="2" type="ORF">NDU88_007007</name>
</gene>
<proteinExistence type="predicted"/>